<dbReference type="VEuPathDB" id="VectorBase:CSON012432"/>
<proteinExistence type="predicted"/>
<sequence>MQTNKKRKFRREFKNALEKCRCLKNNHGIGGRVGGYEERSLYHTATRMNISPSTRSNYQLTSVRDLTGAGQIHQTSFNGNNLNNHQISPVSVEERIGLTTTTQATNGT</sequence>
<dbReference type="EMBL" id="UFQS01000589">
    <property type="protein sequence ID" value="SSX05162.1"/>
    <property type="molecule type" value="Genomic_DNA"/>
</dbReference>
<name>A0A336KM71_CULSO</name>
<protein>
    <submittedName>
        <fullName evidence="1">CSON012432 protein</fullName>
    </submittedName>
</protein>
<organism evidence="1">
    <name type="scientific">Culicoides sonorensis</name>
    <name type="common">Biting midge</name>
    <dbReference type="NCBI Taxonomy" id="179676"/>
    <lineage>
        <taxon>Eukaryota</taxon>
        <taxon>Metazoa</taxon>
        <taxon>Ecdysozoa</taxon>
        <taxon>Arthropoda</taxon>
        <taxon>Hexapoda</taxon>
        <taxon>Insecta</taxon>
        <taxon>Pterygota</taxon>
        <taxon>Neoptera</taxon>
        <taxon>Endopterygota</taxon>
        <taxon>Diptera</taxon>
        <taxon>Nematocera</taxon>
        <taxon>Chironomoidea</taxon>
        <taxon>Ceratopogonidae</taxon>
        <taxon>Ceratopogoninae</taxon>
        <taxon>Culicoides</taxon>
        <taxon>Monoculicoides</taxon>
    </lineage>
</organism>
<evidence type="ECO:0000313" key="1">
    <source>
        <dbReference type="EMBL" id="SSX05162.1"/>
    </source>
</evidence>
<reference evidence="1" key="1">
    <citation type="submission" date="2018-04" db="EMBL/GenBank/DDBJ databases">
        <authorList>
            <person name="Go L.Y."/>
            <person name="Mitchell J.A."/>
        </authorList>
    </citation>
    <scope>NUCLEOTIDE SEQUENCE</scope>
    <source>
        <tissue evidence="1">Whole organism</tissue>
    </source>
</reference>
<evidence type="ECO:0000313" key="2">
    <source>
        <dbReference type="EMBL" id="SSX25523.1"/>
    </source>
</evidence>
<gene>
    <name evidence="1" type="primary">CSON012432</name>
</gene>
<dbReference type="AlphaFoldDB" id="A0A336KM71"/>
<reference evidence="2" key="2">
    <citation type="submission" date="2018-07" db="EMBL/GenBank/DDBJ databases">
        <authorList>
            <person name="Quirk P.G."/>
            <person name="Krulwich T.A."/>
        </authorList>
    </citation>
    <scope>NUCLEOTIDE SEQUENCE</scope>
</reference>
<dbReference type="EMBL" id="UFQT01000589">
    <property type="protein sequence ID" value="SSX25523.1"/>
    <property type="molecule type" value="Genomic_DNA"/>
</dbReference>
<accession>A0A336KM71</accession>